<keyword evidence="2" id="KW-0547">Nucleotide-binding</keyword>
<keyword evidence="3 5" id="KW-0067">ATP-binding</keyword>
<reference evidence="6 7" key="1">
    <citation type="submission" date="2017-04" db="EMBL/GenBank/DDBJ databases">
        <title>Staphylococcus agnetis, a potential pathogen in the broiler production.</title>
        <authorList>
            <person name="Poulsen L."/>
        </authorList>
    </citation>
    <scope>NUCLEOTIDE SEQUENCE [LARGE SCALE GENOMIC DNA]</scope>
    <source>
        <strain evidence="6 7">723_310714_2_2_spleen</strain>
    </source>
</reference>
<dbReference type="Proteomes" id="UP000195208">
    <property type="component" value="Unassembled WGS sequence"/>
</dbReference>
<comment type="caution">
    <text evidence="5">The sequence shown here is derived from an EMBL/GenBank/DDBJ whole genome shotgun (WGS) entry which is preliminary data.</text>
</comment>
<dbReference type="GO" id="GO:0016887">
    <property type="term" value="F:ATP hydrolysis activity"/>
    <property type="evidence" value="ECO:0007669"/>
    <property type="project" value="InterPro"/>
</dbReference>
<protein>
    <submittedName>
        <fullName evidence="5">ATP-binding cassette domain-containing protein</fullName>
    </submittedName>
</protein>
<proteinExistence type="predicted"/>
<reference evidence="5" key="2">
    <citation type="submission" date="2019-11" db="EMBL/GenBank/DDBJ databases">
        <title>Whole genome comparisons of Staphylococcus agnetis isolates from cattle and chickens.</title>
        <authorList>
            <person name="Rhoads D."/>
            <person name="Shwani A."/>
            <person name="Adkins P."/>
            <person name="Calcutt M."/>
            <person name="Middleton J."/>
        </authorList>
    </citation>
    <scope>NUCLEOTIDE SEQUENCE</scope>
    <source>
        <strain evidence="5">1387</strain>
    </source>
</reference>
<dbReference type="GeneID" id="57691456"/>
<sequence>MLTVRHLTYELDNCVILKNVNISMNSGEIVGVTGSNGTGKTTLLNLLMGVIKCQKGDIYWEEQVKKAILYQESTFPEWVTAKDAIDLFLGLQRHHEDTKEMINLIDSINLNKEISQLSGGEKRFLDFVLTLSGNPNFLILDEPTTAMDISTEAQFWGIIDNLIELGTTMIIVMHDINMLRKRCHTIYELNNGDLDKVYINDVTSS</sequence>
<dbReference type="Pfam" id="PF00005">
    <property type="entry name" value="ABC_tran"/>
    <property type="match status" value="1"/>
</dbReference>
<evidence type="ECO:0000313" key="5">
    <source>
        <dbReference type="EMBL" id="NJI02474.1"/>
    </source>
</evidence>
<dbReference type="OrthoDB" id="9804819at2"/>
<evidence type="ECO:0000256" key="1">
    <source>
        <dbReference type="ARBA" id="ARBA00022448"/>
    </source>
</evidence>
<dbReference type="EMBL" id="WMFL01000077">
    <property type="protein sequence ID" value="NJI02474.1"/>
    <property type="molecule type" value="Genomic_DNA"/>
</dbReference>
<dbReference type="KEGG" id="sagq:EP23_02615"/>
<gene>
    <name evidence="6" type="ORF">B9M88_00580</name>
    <name evidence="5" type="ORF">GLV84_06520</name>
</gene>
<dbReference type="PANTHER" id="PTHR42939">
    <property type="entry name" value="ABC TRANSPORTER ATP-BINDING PROTEIN ALBC-RELATED"/>
    <property type="match status" value="1"/>
</dbReference>
<evidence type="ECO:0000313" key="8">
    <source>
        <dbReference type="Proteomes" id="UP000646308"/>
    </source>
</evidence>
<dbReference type="AlphaFoldDB" id="A0A2T4MJZ9"/>
<evidence type="ECO:0000256" key="2">
    <source>
        <dbReference type="ARBA" id="ARBA00022741"/>
    </source>
</evidence>
<dbReference type="SUPFAM" id="SSF52540">
    <property type="entry name" value="P-loop containing nucleoside triphosphate hydrolases"/>
    <property type="match status" value="1"/>
</dbReference>
<evidence type="ECO:0000313" key="6">
    <source>
        <dbReference type="EMBL" id="OTW32205.1"/>
    </source>
</evidence>
<evidence type="ECO:0000259" key="4">
    <source>
        <dbReference type="PROSITE" id="PS50893"/>
    </source>
</evidence>
<dbReference type="EMBL" id="NEFX01000001">
    <property type="protein sequence ID" value="OTW32205.1"/>
    <property type="molecule type" value="Genomic_DNA"/>
</dbReference>
<dbReference type="SMART" id="SM00382">
    <property type="entry name" value="AAA"/>
    <property type="match status" value="1"/>
</dbReference>
<keyword evidence="1" id="KW-0813">Transport</keyword>
<keyword evidence="7" id="KW-1185">Reference proteome</keyword>
<dbReference type="InterPro" id="IPR051782">
    <property type="entry name" value="ABC_Transporter_VariousFunc"/>
</dbReference>
<dbReference type="PROSITE" id="PS50893">
    <property type="entry name" value="ABC_TRANSPORTER_2"/>
    <property type="match status" value="1"/>
</dbReference>
<dbReference type="InterPro" id="IPR003439">
    <property type="entry name" value="ABC_transporter-like_ATP-bd"/>
</dbReference>
<dbReference type="InterPro" id="IPR003593">
    <property type="entry name" value="AAA+_ATPase"/>
</dbReference>
<dbReference type="Proteomes" id="UP000646308">
    <property type="component" value="Unassembled WGS sequence"/>
</dbReference>
<dbReference type="Gene3D" id="3.40.50.300">
    <property type="entry name" value="P-loop containing nucleotide triphosphate hydrolases"/>
    <property type="match status" value="1"/>
</dbReference>
<dbReference type="GO" id="GO:0005524">
    <property type="term" value="F:ATP binding"/>
    <property type="evidence" value="ECO:0007669"/>
    <property type="project" value="UniProtKB-KW"/>
</dbReference>
<dbReference type="PANTHER" id="PTHR42939:SF1">
    <property type="entry name" value="ABC TRANSPORTER ATP-BINDING PROTEIN ALBC-RELATED"/>
    <property type="match status" value="1"/>
</dbReference>
<evidence type="ECO:0000313" key="7">
    <source>
        <dbReference type="Proteomes" id="UP000195208"/>
    </source>
</evidence>
<evidence type="ECO:0000256" key="3">
    <source>
        <dbReference type="ARBA" id="ARBA00022840"/>
    </source>
</evidence>
<dbReference type="RefSeq" id="WP_060550956.1">
    <property type="nucleotide sequence ID" value="NZ_CP009623.1"/>
</dbReference>
<name>A0A2T4MJZ9_9STAP</name>
<accession>A0A2T4MJZ9</accession>
<organism evidence="5 8">
    <name type="scientific">Staphylococcus agnetis</name>
    <dbReference type="NCBI Taxonomy" id="985762"/>
    <lineage>
        <taxon>Bacteria</taxon>
        <taxon>Bacillati</taxon>
        <taxon>Bacillota</taxon>
        <taxon>Bacilli</taxon>
        <taxon>Bacillales</taxon>
        <taxon>Staphylococcaceae</taxon>
        <taxon>Staphylococcus</taxon>
    </lineage>
</organism>
<dbReference type="InterPro" id="IPR027417">
    <property type="entry name" value="P-loop_NTPase"/>
</dbReference>
<feature type="domain" description="ABC transporter" evidence="4">
    <location>
        <begin position="2"/>
        <end position="199"/>
    </location>
</feature>